<dbReference type="EMBL" id="CP051204">
    <property type="protein sequence ID" value="QJB36552.1"/>
    <property type="molecule type" value="Genomic_DNA"/>
</dbReference>
<reference evidence="1" key="2">
    <citation type="submission" date="2020-09" db="EMBL/GenBank/DDBJ databases">
        <authorList>
            <person name="Kittiwongwattana C."/>
        </authorList>
    </citation>
    <scope>NUCLEOTIDE SEQUENCE</scope>
    <source>
        <strain evidence="4">1303</strain>
        <strain evidence="1">1310</strain>
    </source>
</reference>
<dbReference type="AlphaFoldDB" id="A0AAE6ZDK0"/>
<evidence type="ECO:0000313" key="4">
    <source>
        <dbReference type="Proteomes" id="UP000503144"/>
    </source>
</evidence>
<dbReference type="KEGG" id="coy:HF329_01515"/>
<keyword evidence="4" id="KW-1185">Reference proteome</keyword>
<organism evidence="1 3">
    <name type="scientific">Chitinophaga oryzae</name>
    <dbReference type="NCBI Taxonomy" id="2725414"/>
    <lineage>
        <taxon>Bacteria</taxon>
        <taxon>Pseudomonadati</taxon>
        <taxon>Bacteroidota</taxon>
        <taxon>Chitinophagia</taxon>
        <taxon>Chitinophagales</taxon>
        <taxon>Chitinophagaceae</taxon>
        <taxon>Chitinophaga</taxon>
    </lineage>
</organism>
<evidence type="ECO:0000313" key="2">
    <source>
        <dbReference type="EMBL" id="QJB36552.1"/>
    </source>
</evidence>
<evidence type="ECO:0000313" key="1">
    <source>
        <dbReference type="EMBL" id="QJB30055.1"/>
    </source>
</evidence>
<dbReference type="Proteomes" id="UP000503144">
    <property type="component" value="Chromosome"/>
</dbReference>
<protein>
    <submittedName>
        <fullName evidence="1">Uncharacterized protein</fullName>
    </submittedName>
</protein>
<evidence type="ECO:0000313" key="3">
    <source>
        <dbReference type="Proteomes" id="UP000502421"/>
    </source>
</evidence>
<accession>A0AAE6ZDK0</accession>
<name>A0AAE6ZDK0_9BACT</name>
<dbReference type="Proteomes" id="UP000502421">
    <property type="component" value="Chromosome"/>
</dbReference>
<dbReference type="RefSeq" id="WP_168802341.1">
    <property type="nucleotide sequence ID" value="NZ_CP051204.2"/>
</dbReference>
<proteinExistence type="predicted"/>
<reference evidence="3" key="1">
    <citation type="submission" date="2020-04" db="EMBL/GenBank/DDBJ databases">
        <authorList>
            <person name="Kittiwongwattana C."/>
        </authorList>
    </citation>
    <scope>NUCLEOTIDE SEQUENCE [LARGE SCALE GENOMIC DNA]</scope>
    <source>
        <strain evidence="2 4">1303</strain>
        <strain evidence="3">1310</strain>
    </source>
</reference>
<dbReference type="EMBL" id="CP051205">
    <property type="protein sequence ID" value="QJB30055.1"/>
    <property type="molecule type" value="Genomic_DNA"/>
</dbReference>
<sequence length="74" mass="8204">MSKKVNGAHGSGGLPAQIQNMLYVFTVHADTLPAVAFVRAKVMQPTVNCVAHFPDFIVINKENDQRRRHGFLGR</sequence>
<gene>
    <name evidence="2" type="ORF">HF324_01220</name>
    <name evidence="1" type="ORF">HF329_01515</name>
</gene>